<evidence type="ECO:0000313" key="4">
    <source>
        <dbReference type="Proteomes" id="UP000320386"/>
    </source>
</evidence>
<evidence type="ECO:0000313" key="3">
    <source>
        <dbReference type="EMBL" id="QDU70685.1"/>
    </source>
</evidence>
<accession>A0A518BUL8</accession>
<name>A0A518BUL8_9BACT</name>
<keyword evidence="4" id="KW-1185">Reference proteome</keyword>
<organism evidence="3 4">
    <name type="scientific">Mucisphaera calidilacus</name>
    <dbReference type="NCBI Taxonomy" id="2527982"/>
    <lineage>
        <taxon>Bacteria</taxon>
        <taxon>Pseudomonadati</taxon>
        <taxon>Planctomycetota</taxon>
        <taxon>Phycisphaerae</taxon>
        <taxon>Phycisphaerales</taxon>
        <taxon>Phycisphaeraceae</taxon>
        <taxon>Mucisphaera</taxon>
    </lineage>
</organism>
<dbReference type="KEGG" id="mcad:Pan265_05150"/>
<feature type="chain" id="PRO_5022066601" description="Ice-binding protein C-terminal domain-containing protein" evidence="1">
    <location>
        <begin position="28"/>
        <end position="265"/>
    </location>
</feature>
<dbReference type="Proteomes" id="UP000320386">
    <property type="component" value="Chromosome"/>
</dbReference>
<keyword evidence="1" id="KW-0732">Signal</keyword>
<protein>
    <recommendedName>
        <fullName evidence="2">Ice-binding protein C-terminal domain-containing protein</fullName>
    </recommendedName>
</protein>
<dbReference type="InterPro" id="IPR013424">
    <property type="entry name" value="Ice-binding_C"/>
</dbReference>
<feature type="signal peptide" evidence="1">
    <location>
        <begin position="1"/>
        <end position="27"/>
    </location>
</feature>
<sequence precursor="true">MENLATTRIAASCTLALAITAPLYASAELTDGVAISERFFNDFSTTTLTTTDNFPAIVAFNESGYADDGIGGNWANRHDAMISMDGGATATLLNLNDGFSVSANVTMNVGSAAPRKEAGIRVNSGITGDALFLINSDAGEIVAFGGGAPFFIFGSNGGGDGYTLGDTIFMQMTYTPSGSFGVPGKVEYVIDRGNGLESSGLLDWSNLEGGPLQYNVGFYTQISPDLNNSAEFANVSFEDIRVTPEPSALALLGLGIAGLVRRHAA</sequence>
<dbReference type="NCBIfam" id="TIGR02595">
    <property type="entry name" value="PEP_CTERM"/>
    <property type="match status" value="1"/>
</dbReference>
<proteinExistence type="predicted"/>
<reference evidence="3 4" key="1">
    <citation type="submission" date="2019-02" db="EMBL/GenBank/DDBJ databases">
        <title>Deep-cultivation of Planctomycetes and their phenomic and genomic characterization uncovers novel biology.</title>
        <authorList>
            <person name="Wiegand S."/>
            <person name="Jogler M."/>
            <person name="Boedeker C."/>
            <person name="Pinto D."/>
            <person name="Vollmers J."/>
            <person name="Rivas-Marin E."/>
            <person name="Kohn T."/>
            <person name="Peeters S.H."/>
            <person name="Heuer A."/>
            <person name="Rast P."/>
            <person name="Oberbeckmann S."/>
            <person name="Bunk B."/>
            <person name="Jeske O."/>
            <person name="Meyerdierks A."/>
            <person name="Storesund J.E."/>
            <person name="Kallscheuer N."/>
            <person name="Luecker S."/>
            <person name="Lage O.M."/>
            <person name="Pohl T."/>
            <person name="Merkel B.J."/>
            <person name="Hornburger P."/>
            <person name="Mueller R.-W."/>
            <person name="Bruemmer F."/>
            <person name="Labrenz M."/>
            <person name="Spormann A.M."/>
            <person name="Op den Camp H."/>
            <person name="Overmann J."/>
            <person name="Amann R."/>
            <person name="Jetten M.S.M."/>
            <person name="Mascher T."/>
            <person name="Medema M.H."/>
            <person name="Devos D.P."/>
            <person name="Kaster A.-K."/>
            <person name="Ovreas L."/>
            <person name="Rohde M."/>
            <person name="Galperin M.Y."/>
            <person name="Jogler C."/>
        </authorList>
    </citation>
    <scope>NUCLEOTIDE SEQUENCE [LARGE SCALE GENOMIC DNA]</scope>
    <source>
        <strain evidence="3 4">Pan265</strain>
    </source>
</reference>
<evidence type="ECO:0000259" key="2">
    <source>
        <dbReference type="Pfam" id="PF07589"/>
    </source>
</evidence>
<dbReference type="Pfam" id="PF07589">
    <property type="entry name" value="PEP-CTERM"/>
    <property type="match status" value="1"/>
</dbReference>
<dbReference type="AlphaFoldDB" id="A0A518BUL8"/>
<feature type="domain" description="Ice-binding protein C-terminal" evidence="2">
    <location>
        <begin position="243"/>
        <end position="262"/>
    </location>
</feature>
<gene>
    <name evidence="3" type="ORF">Pan265_05150</name>
</gene>
<evidence type="ECO:0000256" key="1">
    <source>
        <dbReference type="SAM" id="SignalP"/>
    </source>
</evidence>
<dbReference type="EMBL" id="CP036280">
    <property type="protein sequence ID" value="QDU70685.1"/>
    <property type="molecule type" value="Genomic_DNA"/>
</dbReference>
<dbReference type="RefSeq" id="WP_236254605.1">
    <property type="nucleotide sequence ID" value="NZ_CP036280.1"/>
</dbReference>